<evidence type="ECO:0000256" key="2">
    <source>
        <dbReference type="ARBA" id="ARBA00005722"/>
    </source>
</evidence>
<organism evidence="7 8">
    <name type="scientific">Saliniradius amylolyticus</name>
    <dbReference type="NCBI Taxonomy" id="2183582"/>
    <lineage>
        <taxon>Bacteria</taxon>
        <taxon>Pseudomonadati</taxon>
        <taxon>Pseudomonadota</taxon>
        <taxon>Gammaproteobacteria</taxon>
        <taxon>Alteromonadales</taxon>
        <taxon>Alteromonadaceae</taxon>
        <taxon>Saliniradius</taxon>
    </lineage>
</organism>
<comment type="subcellular location">
    <subcellularLocation>
        <location evidence="1">Cell outer membrane</location>
    </subcellularLocation>
</comment>
<dbReference type="RefSeq" id="WP_109339186.1">
    <property type="nucleotide sequence ID" value="NZ_CP029347.1"/>
</dbReference>
<feature type="signal peptide" evidence="6">
    <location>
        <begin position="1"/>
        <end position="21"/>
    </location>
</feature>
<accession>A0A2S2E1M5</accession>
<dbReference type="PANTHER" id="PTHR38776">
    <property type="entry name" value="MLTA-INTERACTING PROTEIN-RELATED"/>
    <property type="match status" value="1"/>
</dbReference>
<evidence type="ECO:0000313" key="7">
    <source>
        <dbReference type="EMBL" id="AWL11551.1"/>
    </source>
</evidence>
<dbReference type="InterPro" id="IPR010583">
    <property type="entry name" value="MipA"/>
</dbReference>
<protein>
    <recommendedName>
        <fullName evidence="9">MipA/OmpV family protein</fullName>
    </recommendedName>
</protein>
<evidence type="ECO:0000256" key="4">
    <source>
        <dbReference type="ARBA" id="ARBA00023136"/>
    </source>
</evidence>
<dbReference type="PANTHER" id="PTHR38776:SF1">
    <property type="entry name" value="MLTA-INTERACTING PROTEIN-RELATED"/>
    <property type="match status" value="1"/>
</dbReference>
<evidence type="ECO:0000256" key="5">
    <source>
        <dbReference type="ARBA" id="ARBA00023237"/>
    </source>
</evidence>
<dbReference type="KEGG" id="salh:HMF8227_01064"/>
<keyword evidence="4" id="KW-0472">Membrane</keyword>
<evidence type="ECO:0000256" key="6">
    <source>
        <dbReference type="SAM" id="SignalP"/>
    </source>
</evidence>
<sequence length="277" mass="31345">MIKYLLTLCCFWLYFGQIALASSSEYVQTHRLNLGVSLGFGGIQSPLKDGDNVTTLAIPHVTYYGERWYFDDFCLGYSLIEDRRVMLDIVGTLNTDGFFFQAGDVNRTVVAQPTSFSLTSVTPLRLSLPMEKVERDLSYLGGLALILPHPVVTVTLAHFHDISGVHNGSESRFNLYKSMELGNHKIAIELGAVRKSQELINYYYQFNEKETFLGAFLDPLPAAINKYIKLDYAYPLSRHFSIKFQIKQTFLDSQLIKGPMIDRSSLLSGFAGVEYRF</sequence>
<evidence type="ECO:0000313" key="8">
    <source>
        <dbReference type="Proteomes" id="UP000245728"/>
    </source>
</evidence>
<keyword evidence="5" id="KW-0998">Cell outer membrane</keyword>
<dbReference type="Pfam" id="PF06629">
    <property type="entry name" value="MipA"/>
    <property type="match status" value="1"/>
</dbReference>
<proteinExistence type="inferred from homology"/>
<gene>
    <name evidence="7" type="ORF">HMF8227_01064</name>
</gene>
<evidence type="ECO:0008006" key="9">
    <source>
        <dbReference type="Google" id="ProtNLM"/>
    </source>
</evidence>
<keyword evidence="8" id="KW-1185">Reference proteome</keyword>
<dbReference type="GO" id="GO:0009252">
    <property type="term" value="P:peptidoglycan biosynthetic process"/>
    <property type="evidence" value="ECO:0007669"/>
    <property type="project" value="TreeGrafter"/>
</dbReference>
<keyword evidence="3 6" id="KW-0732">Signal</keyword>
<evidence type="ECO:0000256" key="3">
    <source>
        <dbReference type="ARBA" id="ARBA00022729"/>
    </source>
</evidence>
<evidence type="ECO:0000256" key="1">
    <source>
        <dbReference type="ARBA" id="ARBA00004442"/>
    </source>
</evidence>
<feature type="chain" id="PRO_5015528084" description="MipA/OmpV family protein" evidence="6">
    <location>
        <begin position="22"/>
        <end position="277"/>
    </location>
</feature>
<dbReference type="EMBL" id="CP029347">
    <property type="protein sequence ID" value="AWL11551.1"/>
    <property type="molecule type" value="Genomic_DNA"/>
</dbReference>
<comment type="similarity">
    <text evidence="2">Belongs to the MipA/OmpV family.</text>
</comment>
<dbReference type="GO" id="GO:0009279">
    <property type="term" value="C:cell outer membrane"/>
    <property type="evidence" value="ECO:0007669"/>
    <property type="project" value="UniProtKB-SubCell"/>
</dbReference>
<reference evidence="7 8" key="1">
    <citation type="submission" date="2018-05" db="EMBL/GenBank/DDBJ databases">
        <title>Salinimonas sp. HMF8227 Genome sequencing and assembly.</title>
        <authorList>
            <person name="Kang H."/>
            <person name="Kang J."/>
            <person name="Cha I."/>
            <person name="Kim H."/>
            <person name="Joh K."/>
        </authorList>
    </citation>
    <scope>NUCLEOTIDE SEQUENCE [LARGE SCALE GENOMIC DNA]</scope>
    <source>
        <strain evidence="7 8">HMF8227</strain>
    </source>
</reference>
<name>A0A2S2E1M5_9ALTE</name>
<dbReference type="AlphaFoldDB" id="A0A2S2E1M5"/>
<dbReference type="Proteomes" id="UP000245728">
    <property type="component" value="Chromosome"/>
</dbReference>
<dbReference type="OrthoDB" id="5731040at2"/>